<evidence type="ECO:0000256" key="4">
    <source>
        <dbReference type="ARBA" id="ARBA00022989"/>
    </source>
</evidence>
<dbReference type="EMBL" id="CP108313">
    <property type="protein sequence ID" value="WTW69328.1"/>
    <property type="molecule type" value="Genomic_DNA"/>
</dbReference>
<dbReference type="Pfam" id="PF06271">
    <property type="entry name" value="RDD"/>
    <property type="match status" value="1"/>
</dbReference>
<proteinExistence type="predicted"/>
<dbReference type="InterPro" id="IPR051791">
    <property type="entry name" value="Pra-immunoreactive"/>
</dbReference>
<feature type="transmembrane region" description="Helical" evidence="7">
    <location>
        <begin position="137"/>
        <end position="160"/>
    </location>
</feature>
<evidence type="ECO:0000256" key="2">
    <source>
        <dbReference type="ARBA" id="ARBA00022475"/>
    </source>
</evidence>
<keyword evidence="3 7" id="KW-0812">Transmembrane</keyword>
<gene>
    <name evidence="9" type="ORF">OG398_14130</name>
</gene>
<sequence length="239" mass="25126">MSFGDPNPNNPYGQQPGQPPQDQPGYGYPQQAPQGIPPQGQPGYGYPQAPGIPPQGPPGYGYPQQHMGPPGGQAPEGYANVPGLGMVEVGTYGARFGARLLDMIFAYIVVFILNMIIFGSVAAGVSGDDDGSSAGLAVGSLIGAMLLSALTLIFYDVIFVSTMGSTPGKMILGMRIVNSRTGQKPSFGPALVRWGFPIGLGYITCFLGYILIVISPFFDNTGQLRGWHDKAANTVVIKK</sequence>
<evidence type="ECO:0000256" key="3">
    <source>
        <dbReference type="ARBA" id="ARBA00022692"/>
    </source>
</evidence>
<evidence type="ECO:0000256" key="1">
    <source>
        <dbReference type="ARBA" id="ARBA00004651"/>
    </source>
</evidence>
<organism evidence="9">
    <name type="scientific">Streptomyces sp. NBC_00008</name>
    <dbReference type="NCBI Taxonomy" id="2903610"/>
    <lineage>
        <taxon>Bacteria</taxon>
        <taxon>Bacillati</taxon>
        <taxon>Actinomycetota</taxon>
        <taxon>Actinomycetes</taxon>
        <taxon>Kitasatosporales</taxon>
        <taxon>Streptomycetaceae</taxon>
        <taxon>Streptomyces</taxon>
    </lineage>
</organism>
<reference evidence="9" key="1">
    <citation type="submission" date="2022-10" db="EMBL/GenBank/DDBJ databases">
        <title>The complete genomes of actinobacterial strains from the NBC collection.</title>
        <authorList>
            <person name="Joergensen T.S."/>
            <person name="Alvarez Arevalo M."/>
            <person name="Sterndorff E.B."/>
            <person name="Faurdal D."/>
            <person name="Vuksanovic O."/>
            <person name="Mourched A.-S."/>
            <person name="Charusanti P."/>
            <person name="Shaw S."/>
            <person name="Blin K."/>
            <person name="Weber T."/>
        </authorList>
    </citation>
    <scope>NUCLEOTIDE SEQUENCE</scope>
    <source>
        <strain evidence="9">NBC_00008</strain>
    </source>
</reference>
<protein>
    <submittedName>
        <fullName evidence="9">RDD family protein</fullName>
    </submittedName>
</protein>
<feature type="compositionally biased region" description="Low complexity" evidence="6">
    <location>
        <begin position="1"/>
        <end position="16"/>
    </location>
</feature>
<evidence type="ECO:0000256" key="7">
    <source>
        <dbReference type="SAM" id="Phobius"/>
    </source>
</evidence>
<keyword evidence="4 7" id="KW-1133">Transmembrane helix</keyword>
<dbReference type="GO" id="GO:0005886">
    <property type="term" value="C:plasma membrane"/>
    <property type="evidence" value="ECO:0007669"/>
    <property type="project" value="UniProtKB-SubCell"/>
</dbReference>
<dbReference type="PANTHER" id="PTHR36115:SF4">
    <property type="entry name" value="MEMBRANE PROTEIN"/>
    <property type="match status" value="1"/>
</dbReference>
<evidence type="ECO:0000259" key="8">
    <source>
        <dbReference type="Pfam" id="PF06271"/>
    </source>
</evidence>
<dbReference type="AlphaFoldDB" id="A0AAU2VP19"/>
<evidence type="ECO:0000313" key="9">
    <source>
        <dbReference type="EMBL" id="WTW69328.1"/>
    </source>
</evidence>
<comment type="subcellular location">
    <subcellularLocation>
        <location evidence="1">Cell membrane</location>
        <topology evidence="1">Multi-pass membrane protein</topology>
    </subcellularLocation>
</comment>
<feature type="transmembrane region" description="Helical" evidence="7">
    <location>
        <begin position="104"/>
        <end position="125"/>
    </location>
</feature>
<feature type="region of interest" description="Disordered" evidence="6">
    <location>
        <begin position="1"/>
        <end position="75"/>
    </location>
</feature>
<evidence type="ECO:0000256" key="5">
    <source>
        <dbReference type="ARBA" id="ARBA00023136"/>
    </source>
</evidence>
<feature type="domain" description="RDD" evidence="8">
    <location>
        <begin position="91"/>
        <end position="233"/>
    </location>
</feature>
<evidence type="ECO:0000256" key="6">
    <source>
        <dbReference type="SAM" id="MobiDB-lite"/>
    </source>
</evidence>
<feature type="transmembrane region" description="Helical" evidence="7">
    <location>
        <begin position="194"/>
        <end position="218"/>
    </location>
</feature>
<dbReference type="InterPro" id="IPR010432">
    <property type="entry name" value="RDD"/>
</dbReference>
<keyword evidence="2" id="KW-1003">Cell membrane</keyword>
<keyword evidence="5 7" id="KW-0472">Membrane</keyword>
<name>A0AAU2VP19_9ACTN</name>
<accession>A0AAU2VP19</accession>
<dbReference type="PANTHER" id="PTHR36115">
    <property type="entry name" value="PROLINE-RICH ANTIGEN HOMOLOG-RELATED"/>
    <property type="match status" value="1"/>
</dbReference>
<feature type="compositionally biased region" description="Low complexity" evidence="6">
    <location>
        <begin position="23"/>
        <end position="34"/>
    </location>
</feature>